<evidence type="ECO:0000313" key="1">
    <source>
        <dbReference type="EMBL" id="CAK9321241.1"/>
    </source>
</evidence>
<name>A0ABP0YLJ5_9ROSI</name>
<reference evidence="1 2" key="1">
    <citation type="submission" date="2024-03" db="EMBL/GenBank/DDBJ databases">
        <authorList>
            <person name="Gkanogiannis A."/>
            <person name="Becerra Lopez-Lavalle L."/>
        </authorList>
    </citation>
    <scope>NUCLEOTIDE SEQUENCE [LARGE SCALE GENOMIC DNA]</scope>
</reference>
<dbReference type="EMBL" id="OZ021738">
    <property type="protein sequence ID" value="CAK9321241.1"/>
    <property type="molecule type" value="Genomic_DNA"/>
</dbReference>
<organism evidence="1 2">
    <name type="scientific">Citrullus colocynthis</name>
    <name type="common">colocynth</name>
    <dbReference type="NCBI Taxonomy" id="252529"/>
    <lineage>
        <taxon>Eukaryota</taxon>
        <taxon>Viridiplantae</taxon>
        <taxon>Streptophyta</taxon>
        <taxon>Embryophyta</taxon>
        <taxon>Tracheophyta</taxon>
        <taxon>Spermatophyta</taxon>
        <taxon>Magnoliopsida</taxon>
        <taxon>eudicotyledons</taxon>
        <taxon>Gunneridae</taxon>
        <taxon>Pentapetalae</taxon>
        <taxon>rosids</taxon>
        <taxon>fabids</taxon>
        <taxon>Cucurbitales</taxon>
        <taxon>Cucurbitaceae</taxon>
        <taxon>Benincaseae</taxon>
        <taxon>Citrullus</taxon>
    </lineage>
</organism>
<dbReference type="PANTHER" id="PTHR38926:SF2">
    <property type="entry name" value="F-BOX_LRR-REPEAT PROTEIN 21-RELATED"/>
    <property type="match status" value="1"/>
</dbReference>
<dbReference type="PANTHER" id="PTHR38926">
    <property type="entry name" value="F-BOX DOMAIN CONTAINING PROTEIN, EXPRESSED"/>
    <property type="match status" value="1"/>
</dbReference>
<protein>
    <submittedName>
        <fullName evidence="1">Uncharacterized protein</fullName>
    </submittedName>
</protein>
<dbReference type="Proteomes" id="UP001642487">
    <property type="component" value="Chromosome 4"/>
</dbReference>
<accession>A0ABP0YLJ5</accession>
<sequence>MNQQAEAQPRNWLELPAVVMSMILLKLAPLKSLPALKTSARPGVRSARIPLMWRVIDMQGLSDSHWMKYNLEVMCKHDVNHSCGQLVEINIEYFGTDKLLQYISQSSNQEVSGFYIAIAFLSRPSLKQFQNFHCWSILN</sequence>
<proteinExistence type="predicted"/>
<gene>
    <name evidence="1" type="ORF">CITCOLO1_LOCUS13309</name>
</gene>
<keyword evidence="2" id="KW-1185">Reference proteome</keyword>
<evidence type="ECO:0000313" key="2">
    <source>
        <dbReference type="Proteomes" id="UP001642487"/>
    </source>
</evidence>